<name>A0A1X6MKH1_9APHY</name>
<proteinExistence type="predicted"/>
<reference evidence="1 2" key="1">
    <citation type="submission" date="2017-04" db="EMBL/GenBank/DDBJ databases">
        <title>Genome Sequence of the Model Brown-Rot Fungus Postia placenta SB12.</title>
        <authorList>
            <consortium name="DOE Joint Genome Institute"/>
            <person name="Gaskell J."/>
            <person name="Kersten P."/>
            <person name="Larrondo L.F."/>
            <person name="Canessa P."/>
            <person name="Martinez D."/>
            <person name="Hibbett D."/>
            <person name="Schmoll M."/>
            <person name="Kubicek C.P."/>
            <person name="Martinez A.T."/>
            <person name="Yadav J."/>
            <person name="Master E."/>
            <person name="Magnuson J.K."/>
            <person name="James T."/>
            <person name="Yaver D."/>
            <person name="Berka R."/>
            <person name="Labutti K."/>
            <person name="Lipzen A."/>
            <person name="Aerts A."/>
            <person name="Barry K."/>
            <person name="Henrissat B."/>
            <person name="Blanchette R."/>
            <person name="Grigoriev I."/>
            <person name="Cullen D."/>
        </authorList>
    </citation>
    <scope>NUCLEOTIDE SEQUENCE [LARGE SCALE GENOMIC DNA]</scope>
    <source>
        <strain evidence="1 2">MAD-698-R-SB12</strain>
    </source>
</reference>
<dbReference type="RefSeq" id="XP_024333674.1">
    <property type="nucleotide sequence ID" value="XM_024479960.1"/>
</dbReference>
<evidence type="ECO:0000313" key="2">
    <source>
        <dbReference type="Proteomes" id="UP000194127"/>
    </source>
</evidence>
<dbReference type="InterPro" id="IPR043129">
    <property type="entry name" value="ATPase_NBD"/>
</dbReference>
<dbReference type="PANTHER" id="PTHR14187:SF5">
    <property type="entry name" value="HEAT SHOCK 70 KDA PROTEIN 12A"/>
    <property type="match status" value="1"/>
</dbReference>
<dbReference type="STRING" id="670580.A0A1X6MKH1"/>
<dbReference type="OrthoDB" id="2963168at2759"/>
<dbReference type="CDD" id="cd10170">
    <property type="entry name" value="ASKHA_NBD_HSP70"/>
    <property type="match status" value="1"/>
</dbReference>
<accession>A0A1X6MKH1</accession>
<dbReference type="PANTHER" id="PTHR14187">
    <property type="entry name" value="ALPHA KINASE/ELONGATION FACTOR 2 KINASE"/>
    <property type="match status" value="1"/>
</dbReference>
<gene>
    <name evidence="1" type="ORF">POSPLADRAFT_1050331</name>
</gene>
<dbReference type="Gene3D" id="3.30.420.40">
    <property type="match status" value="1"/>
</dbReference>
<dbReference type="AlphaFoldDB" id="A0A1X6MKH1"/>
<organism evidence="1 2">
    <name type="scientific">Postia placenta MAD-698-R-SB12</name>
    <dbReference type="NCBI Taxonomy" id="670580"/>
    <lineage>
        <taxon>Eukaryota</taxon>
        <taxon>Fungi</taxon>
        <taxon>Dikarya</taxon>
        <taxon>Basidiomycota</taxon>
        <taxon>Agaricomycotina</taxon>
        <taxon>Agaricomycetes</taxon>
        <taxon>Polyporales</taxon>
        <taxon>Adustoporiaceae</taxon>
        <taxon>Rhodonia</taxon>
    </lineage>
</organism>
<protein>
    <submittedName>
        <fullName evidence="1">Uncharacterized protein</fullName>
    </submittedName>
</protein>
<evidence type="ECO:0000313" key="1">
    <source>
        <dbReference type="EMBL" id="OSX56880.1"/>
    </source>
</evidence>
<sequence>MTRLQPYQGTSRKLVLAIDIGTTYSGVSYCVLDPGEVPKILSVTRFPGQEGENKSRDVKIPSVLYYDKQGHIKAAGAEATLQGTQIQAVDKGWIRVEWFKLHLRPPSMRLSEPLPKIATQKSVIDIFADYLRYVVKCAKKFISDSSPIGRKLLETDAPIEFILSHPNGWAGPQQSKMRRAAIQAGLVSDDSEGYSKIHFVTEGEASLHFCIVNGLGDDVVKTHKYVTIVDAGGGTIDLSTYTFLSSSPVSAEESVAPNCLVEGSTVVNRRADKLLKEKLTGSRFYDLEYRNAMLDNFETTTKPTFRDSKKTSFIRFGGPRDTDEKLNIKRGVLSLSGSEMESLFQPTINAIRTAINGQLAQVNAENSTILLVGGFATSPFLRSQLQNHARIKGLRLFCPEGQTSKAVAEGALLFYLDNMVRARVARHAYGTRYRIYYDARQPDHNKRKKTIVRDLEGKFVVPGAFAMIIPKGKVVSEQEEFSYHLSWTTRNQDDFIVVSVLSYRGSRPTPKWTDEEPDAFSTLCKIQGKPARTSWIRKIGPDGEYLRQSFKVIFLFGLTELKAQISWMENVCPVPYLAINIIFHNASSNSTGQGEEVGGLFVA</sequence>
<dbReference type="GeneID" id="36324910"/>
<dbReference type="SUPFAM" id="SSF53067">
    <property type="entry name" value="Actin-like ATPase domain"/>
    <property type="match status" value="2"/>
</dbReference>
<dbReference type="Proteomes" id="UP000194127">
    <property type="component" value="Unassembled WGS sequence"/>
</dbReference>
<keyword evidence="2" id="KW-1185">Reference proteome</keyword>
<dbReference type="EMBL" id="KZ110610">
    <property type="protein sequence ID" value="OSX56880.1"/>
    <property type="molecule type" value="Genomic_DNA"/>
</dbReference>